<accession>A0ABW0KXQ8</accession>
<gene>
    <name evidence="1" type="ORF">ACFQDI_20270</name>
</gene>
<reference evidence="2" key="1">
    <citation type="journal article" date="2019" name="Int. J. Syst. Evol. Microbiol.">
        <title>The Global Catalogue of Microorganisms (GCM) 10K type strain sequencing project: providing services to taxonomists for standard genome sequencing and annotation.</title>
        <authorList>
            <consortium name="The Broad Institute Genomics Platform"/>
            <consortium name="The Broad Institute Genome Sequencing Center for Infectious Disease"/>
            <person name="Wu L."/>
            <person name="Ma J."/>
        </authorList>
    </citation>
    <scope>NUCLEOTIDE SEQUENCE [LARGE SCALE GENOMIC DNA]</scope>
    <source>
        <strain evidence="2">CGMCC 4.1469</strain>
    </source>
</reference>
<name>A0ABW0KXQ8_9BACT</name>
<dbReference type="EMBL" id="JBHSMQ010000009">
    <property type="protein sequence ID" value="MFC5457216.1"/>
    <property type="molecule type" value="Genomic_DNA"/>
</dbReference>
<evidence type="ECO:0000313" key="1">
    <source>
        <dbReference type="EMBL" id="MFC5457216.1"/>
    </source>
</evidence>
<keyword evidence="2" id="KW-1185">Reference proteome</keyword>
<proteinExistence type="predicted"/>
<dbReference type="Proteomes" id="UP001596052">
    <property type="component" value="Unassembled WGS sequence"/>
</dbReference>
<protein>
    <submittedName>
        <fullName evidence="1">Uncharacterized protein</fullName>
    </submittedName>
</protein>
<comment type="caution">
    <text evidence="1">The sequence shown here is derived from an EMBL/GenBank/DDBJ whole genome shotgun (WGS) entry which is preliminary data.</text>
</comment>
<organism evidence="1 2">
    <name type="scientific">Prosthecobacter fluviatilis</name>
    <dbReference type="NCBI Taxonomy" id="445931"/>
    <lineage>
        <taxon>Bacteria</taxon>
        <taxon>Pseudomonadati</taxon>
        <taxon>Verrucomicrobiota</taxon>
        <taxon>Verrucomicrobiia</taxon>
        <taxon>Verrucomicrobiales</taxon>
        <taxon>Verrucomicrobiaceae</taxon>
        <taxon>Prosthecobacter</taxon>
    </lineage>
</organism>
<dbReference type="RefSeq" id="WP_377170269.1">
    <property type="nucleotide sequence ID" value="NZ_JBHSMQ010000009.1"/>
</dbReference>
<sequence>MTPAHISTRSARIQFRFVIGVCACSLMASCGSGPNYYRPSFVEMARVPRTVKVLDKNGKPVEVAVDSRTDRNAELRFSDQVAINYANEMINVLAPKFNRARYASNASATLQTASSGLVAGNAATKLGAQALSWLGVTNLLLPGIQGIFDAKGRSQAYLKAAYEIKSAINEYQSFNQNPSGTVLTQNGVTLVHRTDAAIHVVESFLAGEMPDPVKVRQMVEPMSTKGAVVTAAGDPVYNNISSSGLRQAVAEIPFNPGRTTDDKITLPGAAYLKRVDSLLGRVDGMKAADAIKAANDNLGLTLTANDGTKATSLIYRAIAELRNTEDVKAVEKWEAIVPPLSATQSRIDKLIDKAGGLGDRAVVIANQKWPGGPSFTSKAKAIQAIRRALIVLQQTPDETEIADWEQRINGP</sequence>
<evidence type="ECO:0000313" key="2">
    <source>
        <dbReference type="Proteomes" id="UP001596052"/>
    </source>
</evidence>